<comment type="similarity">
    <text evidence="1">Belongs to the IST1 family.</text>
</comment>
<dbReference type="Proteomes" id="UP001229421">
    <property type="component" value="Unassembled WGS sequence"/>
</dbReference>
<feature type="compositionally biased region" description="Basic and acidic residues" evidence="2">
    <location>
        <begin position="471"/>
        <end position="480"/>
    </location>
</feature>
<evidence type="ECO:0000313" key="4">
    <source>
        <dbReference type="Proteomes" id="UP001229421"/>
    </source>
</evidence>
<dbReference type="Gene3D" id="1.20.1260.60">
    <property type="entry name" value="Vacuolar protein sorting-associated protein Ist1"/>
    <property type="match status" value="1"/>
</dbReference>
<keyword evidence="4" id="KW-1185">Reference proteome</keyword>
<evidence type="ECO:0008006" key="5">
    <source>
        <dbReference type="Google" id="ProtNLM"/>
    </source>
</evidence>
<feature type="compositionally biased region" description="Basic and acidic residues" evidence="2">
    <location>
        <begin position="797"/>
        <end position="810"/>
    </location>
</feature>
<organism evidence="3 4">
    <name type="scientific">Tagetes erecta</name>
    <name type="common">African marigold</name>
    <dbReference type="NCBI Taxonomy" id="13708"/>
    <lineage>
        <taxon>Eukaryota</taxon>
        <taxon>Viridiplantae</taxon>
        <taxon>Streptophyta</taxon>
        <taxon>Embryophyta</taxon>
        <taxon>Tracheophyta</taxon>
        <taxon>Spermatophyta</taxon>
        <taxon>Magnoliopsida</taxon>
        <taxon>eudicotyledons</taxon>
        <taxon>Gunneridae</taxon>
        <taxon>Pentapetalae</taxon>
        <taxon>asterids</taxon>
        <taxon>campanulids</taxon>
        <taxon>Asterales</taxon>
        <taxon>Asteraceae</taxon>
        <taxon>Asteroideae</taxon>
        <taxon>Heliantheae alliance</taxon>
        <taxon>Tageteae</taxon>
        <taxon>Tagetes</taxon>
    </lineage>
</organism>
<reference evidence="3" key="1">
    <citation type="journal article" date="2023" name="bioRxiv">
        <title>Improved chromosome-level genome assembly for marigold (Tagetes erecta).</title>
        <authorList>
            <person name="Jiang F."/>
            <person name="Yuan L."/>
            <person name="Wang S."/>
            <person name="Wang H."/>
            <person name="Xu D."/>
            <person name="Wang A."/>
            <person name="Fan W."/>
        </authorList>
    </citation>
    <scope>NUCLEOTIDE SEQUENCE</scope>
    <source>
        <strain evidence="3">WSJ</strain>
        <tissue evidence="3">Leaf</tissue>
    </source>
</reference>
<dbReference type="FunFam" id="1.20.1260.60:FF:000003">
    <property type="entry name" value="IST1-like protein isoform A"/>
    <property type="match status" value="1"/>
</dbReference>
<dbReference type="GO" id="GO:0015031">
    <property type="term" value="P:protein transport"/>
    <property type="evidence" value="ECO:0007669"/>
    <property type="project" value="InterPro"/>
</dbReference>
<feature type="region of interest" description="Disordered" evidence="2">
    <location>
        <begin position="636"/>
        <end position="866"/>
    </location>
</feature>
<dbReference type="PANTHER" id="PTHR12161:SF13">
    <property type="entry name" value="REGULATOR OF VPS4 ACTIVITY IN THE MVB PATHWAY PROTEIN"/>
    <property type="match status" value="1"/>
</dbReference>
<feature type="compositionally biased region" description="Basic and acidic residues" evidence="2">
    <location>
        <begin position="416"/>
        <end position="429"/>
    </location>
</feature>
<feature type="compositionally biased region" description="Polar residues" evidence="2">
    <location>
        <begin position="537"/>
        <end position="552"/>
    </location>
</feature>
<feature type="compositionally biased region" description="Polar residues" evidence="2">
    <location>
        <begin position="457"/>
        <end position="470"/>
    </location>
</feature>
<sequence>MLKKSFKIAKCKTSLKLATSRIKLMRNKKGVQINQMKTELAHLLQSGQDRTARIRVEHVIREEKMVAAYDLIEIYCELIVARLPIIESQKTCPIDLKEAVTSVIFAAPRCSDIAELADVKKNFTAKYGKEFVSAAVELRPDCGVSRMLVEKLSAVAPDLPTKIKVLSAVAKEHNINWDPTALEENESKPPDDLLNGPTYFEKASTISDESPKIQTSNVQNVYSHEGNPNGHFDFAEQNKRFTLDAQNVTSADTGGVQKSFASATHDDMSPSGLGSGMMNMSQSFHSNDRNSSFGRENWNMEFKDATSAAQAAAESAERASFAARAAAQLSSQGKITRQYSTESYSSEQRPQVSSGYTDQHNFKDSYNKTSFNDRKPKIQNQQTGPTDIHTSSKDPKKLTSLRSRNDSIKENSVNHFETHETSSKKESRGRFTNGYDEGSSKSANVGYYGEGVLKKQPSISPSRTHSTTIGNERDDLDFHHQKTSQTTKYDSAHSDDESDSDDGPRFDTGFEYDEGEAKSFFPSPDRESFRLSEKMDTSISSPKKNTSNTMGQIDSPKTVDHSVKFDLSDGPDSETDTEVTKSRFGMTKNSTSPPKVNPTKSRIELNNLFETGSYFHKESNDFDTGTDLNFGALTGGLRHKGGLKYPPYTKTAVKESPVKVDPASKQSSFSPRASRLDNKSPSVSKSSSESDADDHNQTFPVQKSFKTRSQFAPPGKFFGNDETDSEEEVSLVSKRTSTGRVHLGPGLSRRTKGQVEPAGKTVISNPDPSHESSKTSSASAEQKLNTRSNINKSPPKPRPDPHRFKQEPSRPKPASKVSEPPLNPTKKIVESGKTEGPKATSLSSEAKPEANNAKKPSHVHPKLPEYDSLAARIQVLSKMNHQ</sequence>
<evidence type="ECO:0000256" key="1">
    <source>
        <dbReference type="ARBA" id="ARBA00005536"/>
    </source>
</evidence>
<gene>
    <name evidence="3" type="ORF">QVD17_03379</name>
</gene>
<evidence type="ECO:0000256" key="2">
    <source>
        <dbReference type="SAM" id="MobiDB-lite"/>
    </source>
</evidence>
<feature type="compositionally biased region" description="Polar residues" evidence="2">
    <location>
        <begin position="378"/>
        <end position="389"/>
    </location>
</feature>
<feature type="compositionally biased region" description="Polar residues" evidence="2">
    <location>
        <begin position="782"/>
        <end position="792"/>
    </location>
</feature>
<name>A0AAD8L887_TARER</name>
<feature type="region of interest" description="Disordered" evidence="2">
    <location>
        <begin position="328"/>
        <end position="601"/>
    </location>
</feature>
<feature type="compositionally biased region" description="Low complexity" evidence="2">
    <location>
        <begin position="680"/>
        <end position="689"/>
    </location>
</feature>
<dbReference type="EMBL" id="JAUHHV010000001">
    <property type="protein sequence ID" value="KAK1437585.1"/>
    <property type="molecule type" value="Genomic_DNA"/>
</dbReference>
<feature type="compositionally biased region" description="Basic and acidic residues" evidence="2">
    <location>
        <begin position="524"/>
        <end position="536"/>
    </location>
</feature>
<evidence type="ECO:0000313" key="3">
    <source>
        <dbReference type="EMBL" id="KAK1437585.1"/>
    </source>
</evidence>
<feature type="compositionally biased region" description="Basic and acidic residues" evidence="2">
    <location>
        <begin position="390"/>
        <end position="409"/>
    </location>
</feature>
<feature type="compositionally biased region" description="Basic and acidic residues" evidence="2">
    <location>
        <begin position="360"/>
        <end position="376"/>
    </location>
</feature>
<protein>
    <recommendedName>
        <fullName evidence="5">Vacuolar protein sorting-associated protein Ist1</fullName>
    </recommendedName>
</protein>
<comment type="caution">
    <text evidence="3">The sequence shown here is derived from an EMBL/GenBank/DDBJ whole genome shotgun (WGS) entry which is preliminary data.</text>
</comment>
<dbReference type="Pfam" id="PF03398">
    <property type="entry name" value="Ist1"/>
    <property type="match status" value="1"/>
</dbReference>
<accession>A0AAD8L887</accession>
<dbReference type="PANTHER" id="PTHR12161">
    <property type="entry name" value="IST1 FAMILY MEMBER"/>
    <property type="match status" value="1"/>
</dbReference>
<dbReference type="InterPro" id="IPR042277">
    <property type="entry name" value="IST1-like"/>
</dbReference>
<feature type="compositionally biased region" description="Polar residues" evidence="2">
    <location>
        <begin position="587"/>
        <end position="600"/>
    </location>
</feature>
<dbReference type="InterPro" id="IPR005061">
    <property type="entry name" value="Ist1"/>
</dbReference>
<feature type="compositionally biased region" description="Basic and acidic residues" evidence="2">
    <location>
        <begin position="557"/>
        <end position="567"/>
    </location>
</feature>
<feature type="compositionally biased region" description="Polar residues" evidence="2">
    <location>
        <begin position="332"/>
        <end position="359"/>
    </location>
</feature>
<dbReference type="AlphaFoldDB" id="A0AAD8L887"/>
<proteinExistence type="inferred from homology"/>
<feature type="compositionally biased region" description="Basic and acidic residues" evidence="2">
    <location>
        <begin position="827"/>
        <end position="836"/>
    </location>
</feature>